<proteinExistence type="predicted"/>
<dbReference type="Pfam" id="PF01370">
    <property type="entry name" value="Epimerase"/>
    <property type="match status" value="1"/>
</dbReference>
<dbReference type="Gene3D" id="3.40.50.720">
    <property type="entry name" value="NAD(P)-binding Rossmann-like Domain"/>
    <property type="match status" value="1"/>
</dbReference>
<dbReference type="RefSeq" id="WP_330130132.1">
    <property type="nucleotide sequence ID" value="NZ_JAUHLI010000021.1"/>
</dbReference>
<dbReference type="SUPFAM" id="SSF51735">
    <property type="entry name" value="NAD(P)-binding Rossmann-fold domains"/>
    <property type="match status" value="1"/>
</dbReference>
<comment type="caution">
    <text evidence="2">The sequence shown here is derived from an EMBL/GenBank/DDBJ whole genome shotgun (WGS) entry which is preliminary data.</text>
</comment>
<dbReference type="InterPro" id="IPR051783">
    <property type="entry name" value="NAD(P)-dependent_oxidoreduct"/>
</dbReference>
<dbReference type="Proteomes" id="UP001336314">
    <property type="component" value="Unassembled WGS sequence"/>
</dbReference>
<dbReference type="InterPro" id="IPR036291">
    <property type="entry name" value="NAD(P)-bd_dom_sf"/>
</dbReference>
<dbReference type="PANTHER" id="PTHR48079:SF6">
    <property type="entry name" value="NAD(P)-BINDING DOMAIN-CONTAINING PROTEIN-RELATED"/>
    <property type="match status" value="1"/>
</dbReference>
<sequence>MHCFILGLGHIGKALAQALKAQGHQVSGSTTTPDKVAALSALVDQVHVLKGEEQDKLAAAAAGCDLIIVTVAPNVRQTRSKEEREQHYRQVLQLSCEHAAAVCPRVIFLSSFSVYGDGGEGSAPISEQTPTANHDEPSSKYYQAAERAVLQHASGCVLRYPDMYGAPGDMDFPTRVKMALEYFAGKAVFSADAPLYAIHFEDVVASVLHAVNSDLTGIFNVCDNEKVPYSNQQVFDAICREHGWQPLEFLGQIKAPNRKISAEKIYATGYKVQQPDPNAHWVER</sequence>
<dbReference type="EMBL" id="JAUHLI010000021">
    <property type="protein sequence ID" value="MEE2003085.1"/>
    <property type="molecule type" value="Genomic_DNA"/>
</dbReference>
<gene>
    <name evidence="2" type="ORF">QWY20_16620</name>
</gene>
<reference evidence="2 3" key="1">
    <citation type="submission" date="2023-07" db="EMBL/GenBank/DDBJ databases">
        <title>Alkalimonas sp., MEB108 novel, alkaliphilic bacterium isolated from Lonar Lake, India.</title>
        <authorList>
            <person name="Joshi A."/>
            <person name="Thite S."/>
        </authorList>
    </citation>
    <scope>NUCLEOTIDE SEQUENCE [LARGE SCALE GENOMIC DNA]</scope>
    <source>
        <strain evidence="2 3">MEB108</strain>
    </source>
</reference>
<feature type="domain" description="NAD-dependent epimerase/dehydratase" evidence="1">
    <location>
        <begin position="6"/>
        <end position="221"/>
    </location>
</feature>
<accession>A0ABU7J951</accession>
<dbReference type="PANTHER" id="PTHR48079">
    <property type="entry name" value="PROTEIN YEEZ"/>
    <property type="match status" value="1"/>
</dbReference>
<protein>
    <submittedName>
        <fullName evidence="2">NAD-dependent epimerase/dehydratase family protein</fullName>
    </submittedName>
</protein>
<evidence type="ECO:0000259" key="1">
    <source>
        <dbReference type="Pfam" id="PF01370"/>
    </source>
</evidence>
<evidence type="ECO:0000313" key="2">
    <source>
        <dbReference type="EMBL" id="MEE2003085.1"/>
    </source>
</evidence>
<name>A0ABU7J951_9GAMM</name>
<organism evidence="2 3">
    <name type="scientific">Alkalimonas cellulosilytica</name>
    <dbReference type="NCBI Taxonomy" id="3058395"/>
    <lineage>
        <taxon>Bacteria</taxon>
        <taxon>Pseudomonadati</taxon>
        <taxon>Pseudomonadota</taxon>
        <taxon>Gammaproteobacteria</taxon>
        <taxon>Alkalimonas</taxon>
    </lineage>
</organism>
<dbReference type="InterPro" id="IPR001509">
    <property type="entry name" value="Epimerase_deHydtase"/>
</dbReference>
<keyword evidence="3" id="KW-1185">Reference proteome</keyword>
<evidence type="ECO:0000313" key="3">
    <source>
        <dbReference type="Proteomes" id="UP001336314"/>
    </source>
</evidence>